<dbReference type="Proteomes" id="UP000279841">
    <property type="component" value="Chromosome"/>
</dbReference>
<evidence type="ECO:0000256" key="5">
    <source>
        <dbReference type="SAM" id="Coils"/>
    </source>
</evidence>
<evidence type="ECO:0000256" key="4">
    <source>
        <dbReference type="ARBA" id="ARBA00032089"/>
    </source>
</evidence>
<accession>A0A3P4ANP5</accession>
<proteinExistence type="inferred from homology"/>
<protein>
    <recommendedName>
        <fullName evidence="2">Cell shape-determining protein MreC</fullName>
    </recommendedName>
    <alternativeName>
        <fullName evidence="4">Cell shape protein MreC</fullName>
    </alternativeName>
</protein>
<reference evidence="7 8" key="1">
    <citation type="submission" date="2018-10" db="EMBL/GenBank/DDBJ databases">
        <authorList>
            <person name="Peiro R."/>
            <person name="Begona"/>
            <person name="Cbmso G."/>
            <person name="Lopez M."/>
            <person name="Gonzalez S."/>
            <person name="Sacristan E."/>
            <person name="Castillo E."/>
        </authorList>
    </citation>
    <scope>NUCLEOTIDE SEQUENCE [LARGE SCALE GENOMIC DNA]</scope>
    <source>
        <strain evidence="7">TTHNAR1</strain>
    </source>
</reference>
<dbReference type="RefSeq" id="WP_124104373.1">
    <property type="nucleotide sequence ID" value="NZ_AP031323.1"/>
</dbReference>
<name>A0A3P4ANP5_THETH</name>
<dbReference type="NCBIfam" id="NF010520">
    <property type="entry name" value="PRK13922.13-5"/>
    <property type="match status" value="1"/>
</dbReference>
<dbReference type="PIRSF" id="PIRSF038471">
    <property type="entry name" value="MreC"/>
    <property type="match status" value="1"/>
</dbReference>
<evidence type="ECO:0000313" key="8">
    <source>
        <dbReference type="Proteomes" id="UP000279841"/>
    </source>
</evidence>
<feature type="coiled-coil region" evidence="5">
    <location>
        <begin position="64"/>
        <end position="98"/>
    </location>
</feature>
<organism evidence="7 8">
    <name type="scientific">Thermus thermophilus</name>
    <dbReference type="NCBI Taxonomy" id="274"/>
    <lineage>
        <taxon>Bacteria</taxon>
        <taxon>Thermotogati</taxon>
        <taxon>Deinococcota</taxon>
        <taxon>Deinococci</taxon>
        <taxon>Thermales</taxon>
        <taxon>Thermaceae</taxon>
        <taxon>Thermus</taxon>
    </lineage>
</organism>
<dbReference type="InterPro" id="IPR042175">
    <property type="entry name" value="Cell/Rod_MreC_2"/>
</dbReference>
<dbReference type="AlphaFoldDB" id="A0A3P4ANP5"/>
<evidence type="ECO:0000256" key="2">
    <source>
        <dbReference type="ARBA" id="ARBA00013855"/>
    </source>
</evidence>
<dbReference type="Pfam" id="PF04085">
    <property type="entry name" value="MreC"/>
    <property type="match status" value="1"/>
</dbReference>
<dbReference type="Gene3D" id="2.40.10.350">
    <property type="entry name" value="Rod shape-determining protein MreC, domain 2"/>
    <property type="match status" value="1"/>
</dbReference>
<feature type="domain" description="Rod shape-determining protein MreC beta-barrel core" evidence="6">
    <location>
        <begin position="115"/>
        <end position="259"/>
    </location>
</feature>
<sequence length="262" mass="27770">MREHLLPRFLFALLLALGLALAALTRPLAPGFALSFSPLTAFPLHLGHRLGQNLRAAWSALSARQDLLAENQRLKEEVARLTTENARLQLEVARLARALEVKAGQAPGVVAVAPVVAEDASGLYRRLVLGLGSQDGLRPGMPVTAPQGLVGLVVEVEAHRALVRTLLDPESRVGVRVGEKPGRGVARGAPPGLLVAEFPPTVAVAPGDLLLTGATLGLFPDGIPVGRVERVERAQGGLKVRAWARPLVDLSLLEEVVVLRPL</sequence>
<dbReference type="Gene3D" id="2.40.10.340">
    <property type="entry name" value="Rod shape-determining protein MreC, domain 1"/>
    <property type="match status" value="1"/>
</dbReference>
<keyword evidence="3" id="KW-0133">Cell shape</keyword>
<comment type="similarity">
    <text evidence="1">Belongs to the MreC family.</text>
</comment>
<dbReference type="GO" id="GO:0008360">
    <property type="term" value="P:regulation of cell shape"/>
    <property type="evidence" value="ECO:0007669"/>
    <property type="project" value="UniProtKB-KW"/>
</dbReference>
<dbReference type="InterPro" id="IPR042177">
    <property type="entry name" value="Cell/Rod_1"/>
</dbReference>
<evidence type="ECO:0000256" key="3">
    <source>
        <dbReference type="ARBA" id="ARBA00022960"/>
    </source>
</evidence>
<dbReference type="PANTHER" id="PTHR34138">
    <property type="entry name" value="CELL SHAPE-DETERMINING PROTEIN MREC"/>
    <property type="match status" value="1"/>
</dbReference>
<dbReference type="EMBL" id="LR027517">
    <property type="protein sequence ID" value="VCU52745.1"/>
    <property type="molecule type" value="Genomic_DNA"/>
</dbReference>
<evidence type="ECO:0000259" key="6">
    <source>
        <dbReference type="Pfam" id="PF04085"/>
    </source>
</evidence>
<dbReference type="InterPro" id="IPR055342">
    <property type="entry name" value="MreC_beta-barrel_core"/>
</dbReference>
<keyword evidence="5" id="KW-0175">Coiled coil</keyword>
<dbReference type="InterPro" id="IPR007221">
    <property type="entry name" value="MreC"/>
</dbReference>
<gene>
    <name evidence="7" type="primary">mreC</name>
    <name evidence="7" type="ORF">TTHN1_00498</name>
</gene>
<evidence type="ECO:0000256" key="1">
    <source>
        <dbReference type="ARBA" id="ARBA00009369"/>
    </source>
</evidence>
<dbReference type="GO" id="GO:0005886">
    <property type="term" value="C:plasma membrane"/>
    <property type="evidence" value="ECO:0007669"/>
    <property type="project" value="TreeGrafter"/>
</dbReference>
<dbReference type="PANTHER" id="PTHR34138:SF1">
    <property type="entry name" value="CELL SHAPE-DETERMINING PROTEIN MREC"/>
    <property type="match status" value="1"/>
</dbReference>
<evidence type="ECO:0000313" key="7">
    <source>
        <dbReference type="EMBL" id="VCU52745.1"/>
    </source>
</evidence>